<dbReference type="Proteomes" id="UP000194450">
    <property type="component" value="Unassembled WGS sequence"/>
</dbReference>
<proteinExistence type="predicted"/>
<accession>A0A1Y6EV17</accession>
<dbReference type="RefSeq" id="WP_086434514.1">
    <property type="nucleotide sequence ID" value="NZ_FXWH01000001.1"/>
</dbReference>
<evidence type="ECO:0000313" key="3">
    <source>
        <dbReference type="Proteomes" id="UP000194450"/>
    </source>
</evidence>
<evidence type="ECO:0000256" key="1">
    <source>
        <dbReference type="SAM" id="Phobius"/>
    </source>
</evidence>
<reference evidence="3" key="1">
    <citation type="submission" date="2017-04" db="EMBL/GenBank/DDBJ databases">
        <authorList>
            <person name="Varghese N."/>
            <person name="Submissions S."/>
        </authorList>
    </citation>
    <scope>NUCLEOTIDE SEQUENCE [LARGE SCALE GENOMIC DNA]</scope>
</reference>
<dbReference type="AlphaFoldDB" id="A0A1Y6EV17"/>
<sequence length="177" mass="19463">MFDRIKQAQQRAARAGRRVLLWFMAAAITLVVLFVGVVVYQLTTYQPDPPPLANCEAEQLVTLDSNSAEVRLYQCERGNPTSWQGYEVWLHEPASGDWQRMLTAPSEACLQLQANNATNVTLFHQGTRGALNLAEPVFIYENTAGVSATLVVDIEALETTGECASSESDNTSNRAGR</sequence>
<dbReference type="EMBL" id="FXWH01000001">
    <property type="protein sequence ID" value="SMQ66136.1"/>
    <property type="molecule type" value="Genomic_DNA"/>
</dbReference>
<feature type="transmembrane region" description="Helical" evidence="1">
    <location>
        <begin position="20"/>
        <end position="42"/>
    </location>
</feature>
<name>A0A1Y6EV17_9GAMM</name>
<organism evidence="2 3">
    <name type="scientific">Pseudidiomarina planktonica</name>
    <dbReference type="NCBI Taxonomy" id="1323738"/>
    <lineage>
        <taxon>Bacteria</taxon>
        <taxon>Pseudomonadati</taxon>
        <taxon>Pseudomonadota</taxon>
        <taxon>Gammaproteobacteria</taxon>
        <taxon>Alteromonadales</taxon>
        <taxon>Idiomarinaceae</taxon>
        <taxon>Pseudidiomarina</taxon>
    </lineage>
</organism>
<keyword evidence="1" id="KW-0812">Transmembrane</keyword>
<evidence type="ECO:0000313" key="2">
    <source>
        <dbReference type="EMBL" id="SMQ66136.1"/>
    </source>
</evidence>
<gene>
    <name evidence="2" type="ORF">SAMN06297229_1448</name>
</gene>
<keyword evidence="1" id="KW-1133">Transmembrane helix</keyword>
<protein>
    <submittedName>
        <fullName evidence="2">Uncharacterized protein</fullName>
    </submittedName>
</protein>
<dbReference type="OrthoDB" id="6238509at2"/>
<keyword evidence="1" id="KW-0472">Membrane</keyword>
<keyword evidence="3" id="KW-1185">Reference proteome</keyword>